<feature type="transmembrane region" description="Helical" evidence="10">
    <location>
        <begin position="12"/>
        <end position="32"/>
    </location>
</feature>
<feature type="transmembrane region" description="Helical" evidence="10">
    <location>
        <begin position="52"/>
        <end position="71"/>
    </location>
</feature>
<feature type="transmembrane region" description="Helical" evidence="10">
    <location>
        <begin position="142"/>
        <end position="164"/>
    </location>
</feature>
<dbReference type="PROSITE" id="PS00217">
    <property type="entry name" value="SUGAR_TRANSPORT_2"/>
    <property type="match status" value="1"/>
</dbReference>
<sequence length="463" mass="51091">MYSEKNNVNSRYLILISLIAGMGGYLFGYDWVVIGGAKAFYEVYFSIADIPWLQGWVMSSALLGCLIGVVVSGGLSDKYGRKFMMILAAVIFALSAFGTGAAQTIDQFILFRIISGVGIGIASNISPMYLSEISPPAVRGKFVAIYQLAIVLGILSAQIVNWLIARPVIPGEDILNSWNGQVGWRWMFWAPVFPAILYLVLTFIVPESPRWLIAKTKYDKATDIFSKIVNRKYAVQLVEEVQRTTQETAEKVKLSALFRGKAFRIAMIGIVIAILQQWCGINVVFNYAQEIFEAAGYGVSDMLFNIVVTGVVNVIFTFVGMYTVDRLGRRSLMLVGTVGLSAIYIVLGAGYYFRLEGIMMLILVVLGIACYAMTLAPVTWIVISEIFPTRIRAKGMAVSTFALWSASFVLTYTFPLLNNSLGASGTFWLYGLICVAGFLFIKVNLPETKGKTLEEIEEIITGK</sequence>
<feature type="transmembrane region" description="Helical" evidence="10">
    <location>
        <begin position="427"/>
        <end position="445"/>
    </location>
</feature>
<organism evidence="12 13">
    <name type="scientific">Proteiniphilum saccharofermentans</name>
    <dbReference type="NCBI Taxonomy" id="1642647"/>
    <lineage>
        <taxon>Bacteria</taxon>
        <taxon>Pseudomonadati</taxon>
        <taxon>Bacteroidota</taxon>
        <taxon>Bacteroidia</taxon>
        <taxon>Bacteroidales</taxon>
        <taxon>Dysgonomonadaceae</taxon>
        <taxon>Proteiniphilum</taxon>
    </lineage>
</organism>
<dbReference type="PANTHER" id="PTHR48020:SF12">
    <property type="entry name" value="PROTON MYO-INOSITOL COTRANSPORTER"/>
    <property type="match status" value="1"/>
</dbReference>
<dbReference type="AlphaFoldDB" id="A0A1R3SX90"/>
<evidence type="ECO:0000256" key="4">
    <source>
        <dbReference type="ARBA" id="ARBA00022475"/>
    </source>
</evidence>
<name>A0A1R3SX90_9BACT</name>
<feature type="transmembrane region" description="Helical" evidence="10">
    <location>
        <begin position="108"/>
        <end position="130"/>
    </location>
</feature>
<feature type="transmembrane region" description="Helical" evidence="10">
    <location>
        <begin position="303"/>
        <end position="324"/>
    </location>
</feature>
<dbReference type="GO" id="GO:0005886">
    <property type="term" value="C:plasma membrane"/>
    <property type="evidence" value="ECO:0007669"/>
    <property type="project" value="UniProtKB-SubCell"/>
</dbReference>
<dbReference type="PANTHER" id="PTHR48020">
    <property type="entry name" value="PROTON MYO-INOSITOL COTRANSPORTER"/>
    <property type="match status" value="1"/>
</dbReference>
<feature type="transmembrane region" description="Helical" evidence="10">
    <location>
        <begin position="184"/>
        <end position="205"/>
    </location>
</feature>
<evidence type="ECO:0000256" key="1">
    <source>
        <dbReference type="ARBA" id="ARBA00004651"/>
    </source>
</evidence>
<dbReference type="InterPro" id="IPR050814">
    <property type="entry name" value="Myo-inositol_Transporter"/>
</dbReference>
<evidence type="ECO:0000256" key="2">
    <source>
        <dbReference type="ARBA" id="ARBA00010992"/>
    </source>
</evidence>
<dbReference type="PROSITE" id="PS50850">
    <property type="entry name" value="MFS"/>
    <property type="match status" value="1"/>
</dbReference>
<accession>A0A1R3SX90</accession>
<dbReference type="Pfam" id="PF00083">
    <property type="entry name" value="Sugar_tr"/>
    <property type="match status" value="1"/>
</dbReference>
<dbReference type="RefSeq" id="WP_076930814.1">
    <property type="nucleotide sequence ID" value="NZ_LT605205.1"/>
</dbReference>
<feature type="transmembrane region" description="Helical" evidence="10">
    <location>
        <begin position="331"/>
        <end position="352"/>
    </location>
</feature>
<comment type="similarity">
    <text evidence="2 9">Belongs to the major facilitator superfamily. Sugar transporter (TC 2.A.1.1) family.</text>
</comment>
<gene>
    <name evidence="12" type="ORF">PSM36_2079</name>
</gene>
<reference evidence="12 13" key="1">
    <citation type="submission" date="2016-08" db="EMBL/GenBank/DDBJ databases">
        <authorList>
            <person name="Seilhamer J.J."/>
        </authorList>
    </citation>
    <scope>NUCLEOTIDE SEQUENCE [LARGE SCALE GENOMIC DNA]</scope>
    <source>
        <strain evidence="12">M3/6</strain>
    </source>
</reference>
<dbReference type="NCBIfam" id="TIGR00879">
    <property type="entry name" value="SP"/>
    <property type="match status" value="1"/>
</dbReference>
<dbReference type="STRING" id="1642647.PSM36_2079"/>
<dbReference type="PROSITE" id="PS00216">
    <property type="entry name" value="SUGAR_TRANSPORT_1"/>
    <property type="match status" value="2"/>
</dbReference>
<dbReference type="CDD" id="cd17359">
    <property type="entry name" value="MFS_XylE_like"/>
    <property type="match status" value="1"/>
</dbReference>
<evidence type="ECO:0000256" key="8">
    <source>
        <dbReference type="ARBA" id="ARBA00023136"/>
    </source>
</evidence>
<dbReference type="Proteomes" id="UP000187464">
    <property type="component" value="Chromosome I"/>
</dbReference>
<feature type="transmembrane region" description="Helical" evidence="10">
    <location>
        <begin position="395"/>
        <end position="415"/>
    </location>
</feature>
<comment type="subcellular location">
    <subcellularLocation>
        <location evidence="1">Cell membrane</location>
        <topology evidence="1">Multi-pass membrane protein</topology>
    </subcellularLocation>
</comment>
<evidence type="ECO:0000256" key="5">
    <source>
        <dbReference type="ARBA" id="ARBA00022597"/>
    </source>
</evidence>
<evidence type="ECO:0000313" key="12">
    <source>
        <dbReference type="EMBL" id="SCD20886.1"/>
    </source>
</evidence>
<keyword evidence="7 10" id="KW-1133">Transmembrane helix</keyword>
<dbReference type="EMBL" id="LT605205">
    <property type="protein sequence ID" value="SCD20886.1"/>
    <property type="molecule type" value="Genomic_DNA"/>
</dbReference>
<dbReference type="InterPro" id="IPR047984">
    <property type="entry name" value="XylE-like"/>
</dbReference>
<protein>
    <submittedName>
        <fullName evidence="12">D-xylose transporter XylE</fullName>
    </submittedName>
</protein>
<dbReference type="InterPro" id="IPR005828">
    <property type="entry name" value="MFS_sugar_transport-like"/>
</dbReference>
<evidence type="ECO:0000259" key="11">
    <source>
        <dbReference type="PROSITE" id="PS50850"/>
    </source>
</evidence>
<dbReference type="Gene3D" id="1.20.1250.20">
    <property type="entry name" value="MFS general substrate transporter like domains"/>
    <property type="match status" value="2"/>
</dbReference>
<dbReference type="InterPro" id="IPR036259">
    <property type="entry name" value="MFS_trans_sf"/>
</dbReference>
<feature type="transmembrane region" description="Helical" evidence="10">
    <location>
        <begin position="262"/>
        <end position="283"/>
    </location>
</feature>
<keyword evidence="6 10" id="KW-0812">Transmembrane</keyword>
<proteinExistence type="inferred from homology"/>
<dbReference type="InterPro" id="IPR020846">
    <property type="entry name" value="MFS_dom"/>
</dbReference>
<dbReference type="InterPro" id="IPR003663">
    <property type="entry name" value="Sugar/inositol_transpt"/>
</dbReference>
<dbReference type="PRINTS" id="PR00171">
    <property type="entry name" value="SUGRTRNSPORT"/>
</dbReference>
<evidence type="ECO:0000256" key="7">
    <source>
        <dbReference type="ARBA" id="ARBA00022989"/>
    </source>
</evidence>
<dbReference type="GO" id="GO:0022857">
    <property type="term" value="F:transmembrane transporter activity"/>
    <property type="evidence" value="ECO:0007669"/>
    <property type="project" value="InterPro"/>
</dbReference>
<keyword evidence="3 9" id="KW-0813">Transport</keyword>
<feature type="domain" description="Major facilitator superfamily (MFS) profile" evidence="11">
    <location>
        <begin position="16"/>
        <end position="449"/>
    </location>
</feature>
<evidence type="ECO:0000256" key="6">
    <source>
        <dbReference type="ARBA" id="ARBA00022692"/>
    </source>
</evidence>
<evidence type="ECO:0000256" key="3">
    <source>
        <dbReference type="ARBA" id="ARBA00022448"/>
    </source>
</evidence>
<feature type="transmembrane region" description="Helical" evidence="10">
    <location>
        <begin position="358"/>
        <end position="383"/>
    </location>
</feature>
<feature type="transmembrane region" description="Helical" evidence="10">
    <location>
        <begin position="83"/>
        <end position="102"/>
    </location>
</feature>
<keyword evidence="13" id="KW-1185">Reference proteome</keyword>
<dbReference type="InterPro" id="IPR005829">
    <property type="entry name" value="Sugar_transporter_CS"/>
</dbReference>
<keyword evidence="8 10" id="KW-0472">Membrane</keyword>
<dbReference type="SUPFAM" id="SSF103473">
    <property type="entry name" value="MFS general substrate transporter"/>
    <property type="match status" value="1"/>
</dbReference>
<evidence type="ECO:0000256" key="9">
    <source>
        <dbReference type="RuleBase" id="RU003346"/>
    </source>
</evidence>
<evidence type="ECO:0000256" key="10">
    <source>
        <dbReference type="SAM" id="Phobius"/>
    </source>
</evidence>
<evidence type="ECO:0000313" key="13">
    <source>
        <dbReference type="Proteomes" id="UP000187464"/>
    </source>
</evidence>
<dbReference type="KEGG" id="psac:PSM36_2079"/>
<keyword evidence="5" id="KW-0762">Sugar transport</keyword>
<keyword evidence="4" id="KW-1003">Cell membrane</keyword>
<dbReference type="FunFam" id="1.20.1250.20:FF:000122">
    <property type="entry name" value="D-xylose transporter XylE"/>
    <property type="match status" value="1"/>
</dbReference>